<keyword evidence="2" id="KW-1185">Reference proteome</keyword>
<dbReference type="EMBL" id="CP017258">
    <property type="protein sequence ID" value="AQW87174.1"/>
    <property type="molecule type" value="Genomic_DNA"/>
</dbReference>
<dbReference type="Proteomes" id="UP000190868">
    <property type="component" value="Chromosome"/>
</dbReference>
<name>A0A1S6U5Z9_9BACT</name>
<protein>
    <submittedName>
        <fullName evidence="1">Uncharacterized protein</fullName>
    </submittedName>
</protein>
<reference evidence="2" key="1">
    <citation type="submission" date="2016-09" db="EMBL/GenBank/DDBJ databases">
        <title>Comparative genomics of the Campylobacter concisus group.</title>
        <authorList>
            <person name="Miller W.G."/>
            <person name="Yee E."/>
            <person name="Chapman M.H."/>
            <person name="Huynh S."/>
            <person name="Bono J.L."/>
            <person name="On S.L.W."/>
            <person name="StLeger J."/>
            <person name="Foster G."/>
            <person name="Parker C.T."/>
        </authorList>
    </citation>
    <scope>NUCLEOTIDE SEQUENCE [LARGE SCALE GENOMIC DNA]</scope>
    <source>
        <strain evidence="2">RM18021</strain>
    </source>
</reference>
<proteinExistence type="predicted"/>
<evidence type="ECO:0000313" key="1">
    <source>
        <dbReference type="EMBL" id="AQW87174.1"/>
    </source>
</evidence>
<organism evidence="1 2">
    <name type="scientific">Campylobacter pinnipediorum subsp. caledonicus</name>
    <dbReference type="NCBI Taxonomy" id="1874362"/>
    <lineage>
        <taxon>Bacteria</taxon>
        <taxon>Pseudomonadati</taxon>
        <taxon>Campylobacterota</taxon>
        <taxon>Epsilonproteobacteria</taxon>
        <taxon>Campylobacterales</taxon>
        <taxon>Campylobacteraceae</taxon>
        <taxon>Campylobacter</taxon>
    </lineage>
</organism>
<dbReference type="RefSeq" id="WP_078422883.1">
    <property type="nucleotide sequence ID" value="NZ_CP017018.1"/>
</dbReference>
<dbReference type="AlphaFoldDB" id="A0A1S6U5Z9"/>
<gene>
    <name evidence="1" type="ORF">CPIN18021_0327</name>
</gene>
<evidence type="ECO:0000313" key="2">
    <source>
        <dbReference type="Proteomes" id="UP000190868"/>
    </source>
</evidence>
<dbReference type="KEGG" id="cpin:CPIN18020_0329"/>
<accession>A0A1S6U5Z9</accession>
<sequence length="318" mass="37258">MKDVLRELNQRPIAYYPIYGEITGSTTAGILLSQLMYWFAKQDKFFKTDSDIIAETRLTVNELRSAKKALKDVGFVKISREGVPARTFYEIDWELYEKTFQDRTKKAQTSSVNSTKQDELNQQNKMSEINDNRLVKFTKQDELNSQIPYYNAEITTEITTETTTEKEKNKKEKSQKLEIDLPAFLNPEVWSDFLAYRKERKEKITLTGIKRKFSQWQKWHDEGIDVNQCIIETMANDWQGVFKPKAQQNNQGYKQQNNQVEVYNDVEVSSYEPPKYATPQEEFQAFLDSSNPFSKPGFADEMLEYAMKNNREGFFNGF</sequence>
<dbReference type="GeneID" id="56565967"/>